<dbReference type="Proteomes" id="UP000603463">
    <property type="component" value="Unassembled WGS sequence"/>
</dbReference>
<reference evidence="1" key="1">
    <citation type="submission" date="2019-11" db="EMBL/GenBank/DDBJ databases">
        <title>Spread of Macrolides and rifampicin resistant Rhodococcus equi in clinical isolates in the USA.</title>
        <authorList>
            <person name="Alvarez-Narvaez S."/>
            <person name="Huber L."/>
            <person name="Cohen N.D."/>
            <person name="Slovis N."/>
            <person name="Greiter M."/>
            <person name="Giguere S."/>
            <person name="Hart K."/>
        </authorList>
    </citation>
    <scope>NUCLEOTIDE SEQUENCE</scope>
    <source>
        <strain evidence="1">Lh_17</strain>
    </source>
</reference>
<dbReference type="EMBL" id="WUXR01000002">
    <property type="protein sequence ID" value="MBM4565392.1"/>
    <property type="molecule type" value="Genomic_DNA"/>
</dbReference>
<dbReference type="RefSeq" id="WP_205914961.1">
    <property type="nucleotide sequence ID" value="NZ_JAJNNF010000020.1"/>
</dbReference>
<evidence type="ECO:0000313" key="3">
    <source>
        <dbReference type="Proteomes" id="UP000603463"/>
    </source>
</evidence>
<evidence type="ECO:0000313" key="2">
    <source>
        <dbReference type="EMBL" id="NKT78260.1"/>
    </source>
</evidence>
<accession>A0A9Q4ZKK9</accession>
<gene>
    <name evidence="1" type="ORF">GS441_08090</name>
    <name evidence="2" type="ORF">GS882_09130</name>
</gene>
<dbReference type="Proteomes" id="UP000808906">
    <property type="component" value="Unassembled WGS sequence"/>
</dbReference>
<proteinExistence type="predicted"/>
<dbReference type="AlphaFoldDB" id="A0A9Q4ZKK9"/>
<reference evidence="2" key="2">
    <citation type="journal article" date="2020" name="Environ. Microbiol.">
        <title>The novel and transferable erm(51) gene confers Macrolides, Lincosamides, and Streptogramins B (MLSB) resistance to clonal Rhodococcus equi in the environment.</title>
        <authorList>
            <person name="Huber L."/>
            <person name="Giguere S."/>
            <person name="Slovis N.M."/>
            <person name="Alvarez-Narvaez S."/>
            <person name="Hart K.A."/>
            <person name="Greiter M."/>
            <person name="Morris E.R.A."/>
            <person name="Cohen N.D."/>
        </authorList>
    </citation>
    <scope>NUCLEOTIDE SEQUENCE</scope>
    <source>
        <strain evidence="2">Lh_116_1</strain>
    </source>
</reference>
<dbReference type="EMBL" id="WVBC01000030">
    <property type="protein sequence ID" value="NKT78260.1"/>
    <property type="molecule type" value="Genomic_DNA"/>
</dbReference>
<sequence>MAELRVMPKPLVRQPDRIDNLEYLRDFGRTVESTREDVAILNGVRGFAAAYMTKNVNIEWSFGSNVRKLPFGAPFGVEPKGAHVDPSGHIVFDEAGLWSCTAITRARSTSYSGNDGVVLYLSVRRPDGSVYDELQDDKQLANGSGSLILTAPFLVPEPGYQLHALVWSGKWRWFDGGTRYSRLFAVKHDNRLTNPGQETVPDESN</sequence>
<protein>
    <submittedName>
        <fullName evidence="2">Uncharacterized protein</fullName>
    </submittedName>
</protein>
<name>A0A9Q4ZKK9_RHOHA</name>
<comment type="caution">
    <text evidence="2">The sequence shown here is derived from an EMBL/GenBank/DDBJ whole genome shotgun (WGS) entry which is preliminary data.</text>
</comment>
<evidence type="ECO:0000313" key="1">
    <source>
        <dbReference type="EMBL" id="MBM4565392.1"/>
    </source>
</evidence>
<organism evidence="2 3">
    <name type="scientific">Rhodococcus hoagii</name>
    <name type="common">Corynebacterium equii</name>
    <dbReference type="NCBI Taxonomy" id="43767"/>
    <lineage>
        <taxon>Bacteria</taxon>
        <taxon>Bacillati</taxon>
        <taxon>Actinomycetota</taxon>
        <taxon>Actinomycetes</taxon>
        <taxon>Mycobacteriales</taxon>
        <taxon>Nocardiaceae</taxon>
        <taxon>Prescottella</taxon>
    </lineage>
</organism>